<dbReference type="EMBL" id="JADOUA010000001">
    <property type="protein sequence ID" value="MBG6088096.1"/>
    <property type="molecule type" value="Genomic_DNA"/>
</dbReference>
<comment type="caution">
    <text evidence="1">The sequence shown here is derived from an EMBL/GenBank/DDBJ whole genome shotgun (WGS) entry which is preliminary data.</text>
</comment>
<reference evidence="1" key="1">
    <citation type="submission" date="2020-11" db="EMBL/GenBank/DDBJ databases">
        <title>Sequencing the genomes of 1000 actinobacteria strains.</title>
        <authorList>
            <person name="Klenk H.-P."/>
        </authorList>
    </citation>
    <scope>NUCLEOTIDE SEQUENCE</scope>
    <source>
        <strain evidence="1">DSM 43175</strain>
    </source>
</reference>
<protein>
    <submittedName>
        <fullName evidence="1">DNA segregation ATPase FtsK/SpoIIIE-like protein</fullName>
    </submittedName>
</protein>
<name>A0A931DIC5_9ACTN</name>
<dbReference type="Proteomes" id="UP000614047">
    <property type="component" value="Unassembled WGS sequence"/>
</dbReference>
<accession>A0A931DIC5</accession>
<keyword evidence="2" id="KW-1185">Reference proteome</keyword>
<evidence type="ECO:0000313" key="2">
    <source>
        <dbReference type="Proteomes" id="UP000614047"/>
    </source>
</evidence>
<evidence type="ECO:0000313" key="1">
    <source>
        <dbReference type="EMBL" id="MBG6088096.1"/>
    </source>
</evidence>
<proteinExistence type="predicted"/>
<organism evidence="1 2">
    <name type="scientific">Actinomadura viridis</name>
    <dbReference type="NCBI Taxonomy" id="58110"/>
    <lineage>
        <taxon>Bacteria</taxon>
        <taxon>Bacillati</taxon>
        <taxon>Actinomycetota</taxon>
        <taxon>Actinomycetes</taxon>
        <taxon>Streptosporangiales</taxon>
        <taxon>Thermomonosporaceae</taxon>
        <taxon>Actinomadura</taxon>
    </lineage>
</organism>
<dbReference type="AlphaFoldDB" id="A0A931DIC5"/>
<sequence length="34" mass="3497">MPHTLILDATGTGRSSCNGLICSVLLRANPARSA</sequence>
<gene>
    <name evidence="1" type="ORF">IW256_002209</name>
</gene>